<dbReference type="InterPro" id="IPR046341">
    <property type="entry name" value="SET_dom_sf"/>
</dbReference>
<dbReference type="OrthoDB" id="438641at2759"/>
<dbReference type="SMART" id="SM00317">
    <property type="entry name" value="SET"/>
    <property type="match status" value="1"/>
</dbReference>
<feature type="domain" description="SET" evidence="3">
    <location>
        <begin position="136"/>
        <end position="297"/>
    </location>
</feature>
<organism evidence="4 5">
    <name type="scientific">Aaosphaeria arxii CBS 175.79</name>
    <dbReference type="NCBI Taxonomy" id="1450172"/>
    <lineage>
        <taxon>Eukaryota</taxon>
        <taxon>Fungi</taxon>
        <taxon>Dikarya</taxon>
        <taxon>Ascomycota</taxon>
        <taxon>Pezizomycotina</taxon>
        <taxon>Dothideomycetes</taxon>
        <taxon>Pleosporomycetidae</taxon>
        <taxon>Pleosporales</taxon>
        <taxon>Pleosporales incertae sedis</taxon>
        <taxon>Aaosphaeria</taxon>
    </lineage>
</organism>
<dbReference type="GeneID" id="54279777"/>
<dbReference type="PANTHER" id="PTHR47332:SF4">
    <property type="entry name" value="SET DOMAIN-CONTAINING PROTEIN 5"/>
    <property type="match status" value="1"/>
</dbReference>
<proteinExistence type="predicted"/>
<reference evidence="4" key="1">
    <citation type="journal article" date="2020" name="Stud. Mycol.">
        <title>101 Dothideomycetes genomes: a test case for predicting lifestyles and emergence of pathogens.</title>
        <authorList>
            <person name="Haridas S."/>
            <person name="Albert R."/>
            <person name="Binder M."/>
            <person name="Bloem J."/>
            <person name="Labutti K."/>
            <person name="Salamov A."/>
            <person name="Andreopoulos B."/>
            <person name="Baker S."/>
            <person name="Barry K."/>
            <person name="Bills G."/>
            <person name="Bluhm B."/>
            <person name="Cannon C."/>
            <person name="Castanera R."/>
            <person name="Culley D."/>
            <person name="Daum C."/>
            <person name="Ezra D."/>
            <person name="Gonzalez J."/>
            <person name="Henrissat B."/>
            <person name="Kuo A."/>
            <person name="Liang C."/>
            <person name="Lipzen A."/>
            <person name="Lutzoni F."/>
            <person name="Magnuson J."/>
            <person name="Mondo S."/>
            <person name="Nolan M."/>
            <person name="Ohm R."/>
            <person name="Pangilinan J."/>
            <person name="Park H.-J."/>
            <person name="Ramirez L."/>
            <person name="Alfaro M."/>
            <person name="Sun H."/>
            <person name="Tritt A."/>
            <person name="Yoshinaga Y."/>
            <person name="Zwiers L.-H."/>
            <person name="Turgeon B."/>
            <person name="Goodwin S."/>
            <person name="Spatafora J."/>
            <person name="Crous P."/>
            <person name="Grigoriev I."/>
        </authorList>
    </citation>
    <scope>NUCLEOTIDE SEQUENCE</scope>
    <source>
        <strain evidence="4">CBS 175.79</strain>
    </source>
</reference>
<dbReference type="InterPro" id="IPR053185">
    <property type="entry name" value="SET_domain_protein"/>
</dbReference>
<dbReference type="EMBL" id="ML978071">
    <property type="protein sequence ID" value="KAF2014013.1"/>
    <property type="molecule type" value="Genomic_DNA"/>
</dbReference>
<feature type="chain" id="PRO_5025498470" evidence="2">
    <location>
        <begin position="25"/>
        <end position="377"/>
    </location>
</feature>
<accession>A0A6A5XM43</accession>
<gene>
    <name evidence="4" type="ORF">BU24DRAFT_250913</name>
</gene>
<dbReference type="Gene3D" id="2.170.270.10">
    <property type="entry name" value="SET domain"/>
    <property type="match status" value="1"/>
</dbReference>
<evidence type="ECO:0000256" key="1">
    <source>
        <dbReference type="SAM" id="MobiDB-lite"/>
    </source>
</evidence>
<protein>
    <submittedName>
        <fullName evidence="4">SET domain-containing protein</fullName>
    </submittedName>
</protein>
<dbReference type="AlphaFoldDB" id="A0A6A5XM43"/>
<name>A0A6A5XM43_9PLEO</name>
<sequence length="377" mass="41454">MPSPSKPSLLSLSLLFFLPSTILASSSSNLGAVNPDDLIDPSTGYLNPQAYLSTHPKPPSTSSHAPWTTPPLCHTSASNSSLKFCTYTSAPSFLNGLSLITTPALAGLAIPHLDEHPVLQFFPSDAEAEDFLGTSRPYAVEDIPGKGKGVVATRRIAQYETFMVDQANVVMDNRIEKALTASQSLELLRRGVDGLRDPGRVRGLSGEHAGSKQSKSKMEGEKGEETVDDKDEHVMLTNSFGTEFEGENFRAVFPLVSRVNHACDPNSFVMFSATSLSIALKSYRPILPGEEITISYVYLGTPTPHRASQLKKWGFECDCSLCSRPKKEIEESDERRRRIQEGEMEFQRLWEQERYQAAIAKGKELVKLIGEEGLTPM</sequence>
<dbReference type="RefSeq" id="XP_033382352.1">
    <property type="nucleotide sequence ID" value="XM_033522380.1"/>
</dbReference>
<dbReference type="SUPFAM" id="SSF82199">
    <property type="entry name" value="SET domain"/>
    <property type="match status" value="1"/>
</dbReference>
<evidence type="ECO:0000313" key="5">
    <source>
        <dbReference type="Proteomes" id="UP000799778"/>
    </source>
</evidence>
<keyword evidence="2" id="KW-0732">Signal</keyword>
<feature type="signal peptide" evidence="2">
    <location>
        <begin position="1"/>
        <end position="24"/>
    </location>
</feature>
<evidence type="ECO:0000259" key="3">
    <source>
        <dbReference type="PROSITE" id="PS50280"/>
    </source>
</evidence>
<dbReference type="Pfam" id="PF00856">
    <property type="entry name" value="SET"/>
    <property type="match status" value="1"/>
</dbReference>
<dbReference type="CDD" id="cd20071">
    <property type="entry name" value="SET_SMYD"/>
    <property type="match status" value="1"/>
</dbReference>
<dbReference type="PANTHER" id="PTHR47332">
    <property type="entry name" value="SET DOMAIN-CONTAINING PROTEIN 5"/>
    <property type="match status" value="1"/>
</dbReference>
<feature type="compositionally biased region" description="Basic and acidic residues" evidence="1">
    <location>
        <begin position="216"/>
        <end position="230"/>
    </location>
</feature>
<dbReference type="PROSITE" id="PS50280">
    <property type="entry name" value="SET"/>
    <property type="match status" value="1"/>
</dbReference>
<keyword evidence="5" id="KW-1185">Reference proteome</keyword>
<dbReference type="Proteomes" id="UP000799778">
    <property type="component" value="Unassembled WGS sequence"/>
</dbReference>
<feature type="region of interest" description="Disordered" evidence="1">
    <location>
        <begin position="198"/>
        <end position="230"/>
    </location>
</feature>
<evidence type="ECO:0000256" key="2">
    <source>
        <dbReference type="SAM" id="SignalP"/>
    </source>
</evidence>
<dbReference type="InterPro" id="IPR001214">
    <property type="entry name" value="SET_dom"/>
</dbReference>
<evidence type="ECO:0000313" key="4">
    <source>
        <dbReference type="EMBL" id="KAF2014013.1"/>
    </source>
</evidence>